<evidence type="ECO:0000313" key="1">
    <source>
        <dbReference type="EMBL" id="PHO09594.1"/>
    </source>
</evidence>
<accession>A0ABX4LNY7</accession>
<dbReference type="Proteomes" id="UP000221384">
    <property type="component" value="Unassembled WGS sequence"/>
</dbReference>
<organism evidence="1 2">
    <name type="scientific">Malaciobacter canalis</name>
    <dbReference type="NCBI Taxonomy" id="1912871"/>
    <lineage>
        <taxon>Bacteria</taxon>
        <taxon>Pseudomonadati</taxon>
        <taxon>Campylobacterota</taxon>
        <taxon>Epsilonproteobacteria</taxon>
        <taxon>Campylobacterales</taxon>
        <taxon>Arcobacteraceae</taxon>
        <taxon>Malaciobacter</taxon>
    </lineage>
</organism>
<evidence type="ECO:0000313" key="2">
    <source>
        <dbReference type="Proteomes" id="UP000221384"/>
    </source>
</evidence>
<reference evidence="1 2" key="1">
    <citation type="submission" date="2017-09" db="EMBL/GenBank/DDBJ databases">
        <authorList>
            <person name="Perez-Cataluna A."/>
            <person name="Figueras M.J."/>
            <person name="Salas-Masso N."/>
        </authorList>
    </citation>
    <scope>NUCLEOTIDE SEQUENCE [LARGE SCALE GENOMIC DNA]</scope>
    <source>
        <strain evidence="1 2">F138-33</strain>
    </source>
</reference>
<keyword evidence="2" id="KW-1185">Reference proteome</keyword>
<protein>
    <submittedName>
        <fullName evidence="1">Uncharacterized protein</fullName>
    </submittedName>
</protein>
<dbReference type="RefSeq" id="WP_099334661.1">
    <property type="nucleotide sequence ID" value="NZ_CP042812.1"/>
</dbReference>
<name>A0ABX4LNY7_9BACT</name>
<gene>
    <name evidence="1" type="ORF">CPG37_08825</name>
</gene>
<sequence length="72" mass="8543">MRNFIFFTRDGYTYDCKNKEISNLQILGTGQGNNILEAFKDFKFNQSYLQEFSFKKVTALEYIGEFIHNLEL</sequence>
<proteinExistence type="predicted"/>
<dbReference type="EMBL" id="NWVW01000009">
    <property type="protein sequence ID" value="PHO09594.1"/>
    <property type="molecule type" value="Genomic_DNA"/>
</dbReference>
<comment type="caution">
    <text evidence="1">The sequence shown here is derived from an EMBL/GenBank/DDBJ whole genome shotgun (WGS) entry which is preliminary data.</text>
</comment>